<accession>A0A1D6EDF6</accession>
<protein>
    <submittedName>
        <fullName evidence="1">Uncharacterized protein</fullName>
    </submittedName>
</protein>
<dbReference type="EMBL" id="CM007648">
    <property type="protein sequence ID" value="ONM18321.1"/>
    <property type="molecule type" value="Genomic_DNA"/>
</dbReference>
<sequence>MVSVASETLRVLELVGCQALKQLCVDAPALESWLDPFKDMPNLEELQLLMNYEGYCLEAVSAFFKLIPLPVLQRLFVRLHIDHKREGEGSSSAAVWSVENDDSEDMAPKEEIVLDQLTFVKFVNFSGTWCQLQLLSFFLDKSPVLHQLVLVTPEGEGALGDDRLKVIHERVAALEKASSEASITVCRPKEDDTPNHPHTRYFHEEYETM</sequence>
<dbReference type="PANTHER" id="PTHR34145:SF65">
    <property type="entry name" value="FBD DOMAIN-CONTAINING PROTEIN"/>
    <property type="match status" value="1"/>
</dbReference>
<name>A0A1D6EDF6_MAIZE</name>
<dbReference type="InterPro" id="IPR053772">
    <property type="entry name" value="At1g61320/At1g61330-like"/>
</dbReference>
<dbReference type="eggNOG" id="ENOG502QTMV">
    <property type="taxonomic scope" value="Eukaryota"/>
</dbReference>
<dbReference type="InParanoid" id="A0A1D6EDF6"/>
<organism evidence="1">
    <name type="scientific">Zea mays</name>
    <name type="common">Maize</name>
    <dbReference type="NCBI Taxonomy" id="4577"/>
    <lineage>
        <taxon>Eukaryota</taxon>
        <taxon>Viridiplantae</taxon>
        <taxon>Streptophyta</taxon>
        <taxon>Embryophyta</taxon>
        <taxon>Tracheophyta</taxon>
        <taxon>Spermatophyta</taxon>
        <taxon>Magnoliopsida</taxon>
        <taxon>Liliopsida</taxon>
        <taxon>Poales</taxon>
        <taxon>Poaceae</taxon>
        <taxon>PACMAD clade</taxon>
        <taxon>Panicoideae</taxon>
        <taxon>Andropogonodae</taxon>
        <taxon>Andropogoneae</taxon>
        <taxon>Tripsacinae</taxon>
        <taxon>Zea</taxon>
    </lineage>
</organism>
<dbReference type="OMA" id="YYHHDKA"/>
<proteinExistence type="predicted"/>
<dbReference type="PANTHER" id="PTHR34145">
    <property type="entry name" value="OS02G0105600 PROTEIN"/>
    <property type="match status" value="1"/>
</dbReference>
<evidence type="ECO:0000313" key="1">
    <source>
        <dbReference type="EMBL" id="ONM18321.1"/>
    </source>
</evidence>
<gene>
    <name evidence="1" type="ORF">ZEAMMB73_Zm00001d004098</name>
</gene>
<reference evidence="1" key="1">
    <citation type="submission" date="2015-12" db="EMBL/GenBank/DDBJ databases">
        <title>Update maize B73 reference genome by single molecule sequencing technologies.</title>
        <authorList>
            <consortium name="Maize Genome Sequencing Project"/>
            <person name="Ware D."/>
        </authorList>
    </citation>
    <scope>NUCLEOTIDE SEQUENCE [LARGE SCALE GENOMIC DNA]</scope>
    <source>
        <tissue evidence="1">Seedling</tissue>
    </source>
</reference>
<dbReference type="AlphaFoldDB" id="A0A1D6EDF6"/>
<dbReference type="ExpressionAtlas" id="A0A1D6EDF6">
    <property type="expression patterns" value="baseline and differential"/>
</dbReference>